<dbReference type="Gene3D" id="3.40.710.10">
    <property type="entry name" value="DD-peptidase/beta-lactamase superfamily"/>
    <property type="match status" value="1"/>
</dbReference>
<keyword evidence="1" id="KW-0812">Transmembrane</keyword>
<dbReference type="AlphaFoldDB" id="A0A0F4L7G4"/>
<keyword evidence="1" id="KW-1133">Transmembrane helix</keyword>
<dbReference type="SUPFAM" id="SSF56601">
    <property type="entry name" value="beta-lactamase/transpeptidase-like"/>
    <property type="match status" value="1"/>
</dbReference>
<gene>
    <name evidence="3" type="primary">dltD</name>
    <name evidence="3" type="ORF">JF76_17230</name>
</gene>
<accession>A0A0F4L7G4</accession>
<dbReference type="InterPro" id="IPR023896">
    <property type="entry name" value="LTA_DltD"/>
</dbReference>
<protein>
    <submittedName>
        <fullName evidence="3">D-alanyl-lipoteichoic acid biosynthesis protein DltD</fullName>
    </submittedName>
</protein>
<dbReference type="Pfam" id="PF00144">
    <property type="entry name" value="Beta-lactamase"/>
    <property type="match status" value="1"/>
</dbReference>
<reference evidence="3 4" key="1">
    <citation type="submission" date="2014-12" db="EMBL/GenBank/DDBJ databases">
        <title>Comparative genomics of the lactic acid bacteria isolated from the honey bee gut.</title>
        <authorList>
            <person name="Ellegaard K.M."/>
            <person name="Tamarit D."/>
            <person name="Javelind E."/>
            <person name="Olofsson T."/>
            <person name="Andersson S.G."/>
            <person name="Vasquez A."/>
        </authorList>
    </citation>
    <scope>NUCLEOTIDE SEQUENCE [LARGE SCALE GENOMIC DNA]</scope>
    <source>
        <strain evidence="3 4">Biut2</strain>
    </source>
</reference>
<dbReference type="InterPro" id="IPR001466">
    <property type="entry name" value="Beta-lactam-related"/>
</dbReference>
<dbReference type="PANTHER" id="PTHR40039">
    <property type="entry name" value="PROTEIN DLTD"/>
    <property type="match status" value="1"/>
</dbReference>
<dbReference type="InterPro" id="IPR012338">
    <property type="entry name" value="Beta-lactam/transpept-like"/>
</dbReference>
<feature type="domain" description="Beta-lactamase-related" evidence="2">
    <location>
        <begin position="436"/>
        <end position="735"/>
    </location>
</feature>
<sequence length="750" mass="85897">MSNKGRLWQIFGPVLCAAILLLVIFLLPWERTFSQDAIYQAANSQTTTIFKGSLMKQDAFKDDYVPFYGSSELSRLDPLHPSVIAQKYHRNYRPFLLGGPGSQSLAHFLEMQGTSKQLKGKKAVVIVSPQWFTKKGQNPDAFALYYSPLQACNFLLGIKKDTPTNRYAAKRFLQMPEVKGVIKLGMKRVARGEKLTGFQRFYLENQRRILNNEDKFFSTFQLRDRIKKINKQAKLLPNTYSVKALDQVASEQAELNTNSNSFGINNRFFKRRLNKRLLVKLKGSQRHFNYTKSVEYSDFELMLHQFAKQHTNVLFIIPPINEKWSNYTGLSQTMYQKAVSKIKYQLASQGFDNVTDLSKRGGEQYFMEDTIHLGWRGWVAVDRAVKPFMAQANVPHNYNIHNYFYSKKWQKKPYAIRTINQKLHDFSKSDSLKRKIVRQQIDALGIKGSILVIKNGKTWLDYATENNTNTSYLINSVQKSMTAAIIMHLVQEGKLSLQDKLSKFYPQIAGAKKVKLKNLLDMTAGLDLKPGARLGRKHFISDNDNVQCDAKKTVFNAKMLGKWHYRSLNYIYLCGIMSKITGQSYEQLFRDTYVRPLKLQQTEFLWSKPDKIVASGLVPGMVYRNGQYNTFKFKKALHNAHDELGAGSVVMSNHDLAKTVHYILAGKLLTKASCNFLYQAAPPAYYNGGFYNDKSHNIKKANGGGAGYYTFLRSSDDGKTIIVIQSNKTKEGEFDILRSQINKIMLRLLK</sequence>
<dbReference type="Pfam" id="PF04914">
    <property type="entry name" value="DltD"/>
    <property type="match status" value="1"/>
</dbReference>
<evidence type="ECO:0000259" key="2">
    <source>
        <dbReference type="Pfam" id="PF00144"/>
    </source>
</evidence>
<dbReference type="NCBIfam" id="TIGR04092">
    <property type="entry name" value="LTA_DltD"/>
    <property type="match status" value="1"/>
</dbReference>
<evidence type="ECO:0000256" key="1">
    <source>
        <dbReference type="SAM" id="Phobius"/>
    </source>
</evidence>
<dbReference type="EMBL" id="JXBY01000028">
    <property type="protein sequence ID" value="KJY54213.1"/>
    <property type="molecule type" value="Genomic_DNA"/>
</dbReference>
<dbReference type="STRING" id="1218493.JF76_17230"/>
<evidence type="ECO:0000313" key="3">
    <source>
        <dbReference type="EMBL" id="KJY54213.1"/>
    </source>
</evidence>
<evidence type="ECO:0000313" key="4">
    <source>
        <dbReference type="Proteomes" id="UP000033533"/>
    </source>
</evidence>
<name>A0A0F4L7G4_9LACO</name>
<dbReference type="OrthoDB" id="1700484at2"/>
<comment type="caution">
    <text evidence="3">The sequence shown here is derived from an EMBL/GenBank/DDBJ whole genome shotgun (WGS) entry which is preliminary data.</text>
</comment>
<dbReference type="HOGENOM" id="CLU_370798_0_0_9"/>
<keyword evidence="1" id="KW-0472">Membrane</keyword>
<proteinExistence type="predicted"/>
<dbReference type="Proteomes" id="UP000033533">
    <property type="component" value="Unassembled WGS sequence"/>
</dbReference>
<feature type="transmembrane region" description="Helical" evidence="1">
    <location>
        <begin position="7"/>
        <end position="29"/>
    </location>
</feature>
<dbReference type="PANTHER" id="PTHR40039:SF1">
    <property type="entry name" value="PROTEIN DLTD"/>
    <property type="match status" value="1"/>
</dbReference>
<organism evidence="3 4">
    <name type="scientific">Lactobacillus kullabergensis</name>
    <dbReference type="NCBI Taxonomy" id="1218493"/>
    <lineage>
        <taxon>Bacteria</taxon>
        <taxon>Bacillati</taxon>
        <taxon>Bacillota</taxon>
        <taxon>Bacilli</taxon>
        <taxon>Lactobacillales</taxon>
        <taxon>Lactobacillaceae</taxon>
        <taxon>Lactobacillus</taxon>
    </lineage>
</organism>
<dbReference type="PATRIC" id="fig|1218493.3.peg.1806"/>
<dbReference type="RefSeq" id="WP_084600360.1">
    <property type="nucleotide sequence ID" value="NZ_JBHSZS010000008.1"/>
</dbReference>
<dbReference type="InterPro" id="IPR006998">
    <property type="entry name" value="DltD"/>
</dbReference>